<evidence type="ECO:0000256" key="1">
    <source>
        <dbReference type="ARBA" id="ARBA00004429"/>
    </source>
</evidence>
<gene>
    <name evidence="10" type="ORF">HUE88_00250</name>
</gene>
<evidence type="ECO:0000256" key="2">
    <source>
        <dbReference type="ARBA" id="ARBA00022448"/>
    </source>
</evidence>
<comment type="subcellular location">
    <subcellularLocation>
        <location evidence="1">Cell inner membrane</location>
        <topology evidence="1">Multi-pass membrane protein</topology>
    </subcellularLocation>
</comment>
<accession>A0A7S7LVM7</accession>
<feature type="transmembrane region" description="Helical" evidence="8">
    <location>
        <begin position="251"/>
        <end position="272"/>
    </location>
</feature>
<dbReference type="Proteomes" id="UP000593994">
    <property type="component" value="Chromosome"/>
</dbReference>
<evidence type="ECO:0000256" key="7">
    <source>
        <dbReference type="ARBA" id="ARBA00023136"/>
    </source>
</evidence>
<keyword evidence="2" id="KW-0813">Transport</keyword>
<feature type="transmembrane region" description="Helical" evidence="8">
    <location>
        <begin position="341"/>
        <end position="360"/>
    </location>
</feature>
<dbReference type="AlphaFoldDB" id="A0A7S7LVM7"/>
<evidence type="ECO:0000256" key="6">
    <source>
        <dbReference type="ARBA" id="ARBA00022989"/>
    </source>
</evidence>
<evidence type="ECO:0000313" key="11">
    <source>
        <dbReference type="Proteomes" id="UP000593994"/>
    </source>
</evidence>
<feature type="transmembrane region" description="Helical" evidence="8">
    <location>
        <begin position="149"/>
        <end position="168"/>
    </location>
</feature>
<dbReference type="PIRSF" id="PIRSF004925">
    <property type="entry name" value="HcaT"/>
    <property type="match status" value="1"/>
</dbReference>
<feature type="transmembrane region" description="Helical" evidence="8">
    <location>
        <begin position="90"/>
        <end position="112"/>
    </location>
</feature>
<reference evidence="10 11" key="1">
    <citation type="submission" date="2020-05" db="EMBL/GenBank/DDBJ databases">
        <title>Sulfurimonas marisnigri, sp. nov., and Sulfurimonas baltica, sp. nov., manganese oxide reducing chemolithoautotrophs of the class Epsilonproteobacteria isolated from the pelagic redoxclines of the Black and Baltic Seas and emended description of the genus Sulfurimonas.</title>
        <authorList>
            <person name="Henkel J.V."/>
            <person name="Laudan C."/>
            <person name="Werner J."/>
            <person name="Neu T."/>
            <person name="Plewe S."/>
            <person name="Sproer C."/>
            <person name="Bunk B."/>
            <person name="Schulz-Vogt H.N."/>
        </authorList>
    </citation>
    <scope>NUCLEOTIDE SEQUENCE [LARGE SCALE GENOMIC DNA]</scope>
    <source>
        <strain evidence="10 11">GD2</strain>
    </source>
</reference>
<dbReference type="InterPro" id="IPR026032">
    <property type="entry name" value="HcaT-like"/>
</dbReference>
<feature type="transmembrane region" description="Helical" evidence="8">
    <location>
        <begin position="7"/>
        <end position="25"/>
    </location>
</feature>
<feature type="transmembrane region" description="Helical" evidence="8">
    <location>
        <begin position="124"/>
        <end position="143"/>
    </location>
</feature>
<dbReference type="GO" id="GO:0005886">
    <property type="term" value="C:plasma membrane"/>
    <property type="evidence" value="ECO:0007669"/>
    <property type="project" value="UniProtKB-SubCell"/>
</dbReference>
<protein>
    <submittedName>
        <fullName evidence="10">MFS transporter</fullName>
    </submittedName>
</protein>
<dbReference type="SUPFAM" id="SSF103473">
    <property type="entry name" value="MFS general substrate transporter"/>
    <property type="match status" value="1"/>
</dbReference>
<feature type="domain" description="Major facilitator superfamily associated" evidence="9">
    <location>
        <begin position="5"/>
        <end position="344"/>
    </location>
</feature>
<keyword evidence="5 8" id="KW-0812">Transmembrane</keyword>
<dbReference type="KEGG" id="sbal:HUE88_00250"/>
<evidence type="ECO:0000313" key="10">
    <source>
        <dbReference type="EMBL" id="QOY52165.1"/>
    </source>
</evidence>
<dbReference type="EMBL" id="CP054492">
    <property type="protein sequence ID" value="QOY52165.1"/>
    <property type="molecule type" value="Genomic_DNA"/>
</dbReference>
<dbReference type="InterPro" id="IPR036259">
    <property type="entry name" value="MFS_trans_sf"/>
</dbReference>
<keyword evidence="11" id="KW-1185">Reference proteome</keyword>
<sequence length="370" mass="41842">MSTLLATFYFFYFSIIGVYIIFMPKVLAMSGYSASEIGIIFAAGPLVRFLVPFAFIKGLKLTINMFKAALAVMFLSALSFYFSLDSFYKLLFSNIGLGVGLSLVLPYIELISLKHIGKERYGKIRLFGSVGFVLVALVLVKFLSSGNIALNYLLVLTFITTIIAFIIAKNAQAILDNTEAVQNDIDILADWKLWAGLTLMQVSFGSFYNFFTIYETDYGVSLDMTIYLWSFGVVAEIFMLFFQGKLLRNNLLLILQITTFVTSIRWFLLFLFPQNLMVLFFAQGMHALSFALFHSAAISYLYYLYKHKSLAQQFFSGITYGAGAFMGALIAGYVYEWYPKYLFFSATLIALMATLFLYLWGVNTKKSNLL</sequence>
<keyword evidence="3" id="KW-1003">Cell membrane</keyword>
<evidence type="ECO:0000256" key="4">
    <source>
        <dbReference type="ARBA" id="ARBA00022519"/>
    </source>
</evidence>
<dbReference type="PANTHER" id="PTHR23522:SF10">
    <property type="entry name" value="3-PHENYLPROPIONIC ACID TRANSPORTER-RELATED"/>
    <property type="match status" value="1"/>
</dbReference>
<feature type="transmembrane region" description="Helical" evidence="8">
    <location>
        <begin position="193"/>
        <end position="214"/>
    </location>
</feature>
<feature type="transmembrane region" description="Helical" evidence="8">
    <location>
        <begin position="226"/>
        <end position="244"/>
    </location>
</feature>
<dbReference type="Pfam" id="PF12832">
    <property type="entry name" value="MFS_1_like"/>
    <property type="match status" value="1"/>
</dbReference>
<dbReference type="Gene3D" id="1.20.1250.20">
    <property type="entry name" value="MFS general substrate transporter like domains"/>
    <property type="match status" value="2"/>
</dbReference>
<dbReference type="PANTHER" id="PTHR23522">
    <property type="entry name" value="BLL5896 PROTEIN"/>
    <property type="match status" value="1"/>
</dbReference>
<organism evidence="10 11">
    <name type="scientific">Candidatus Sulfurimonas baltica</name>
    <dbReference type="NCBI Taxonomy" id="2740404"/>
    <lineage>
        <taxon>Bacteria</taxon>
        <taxon>Pseudomonadati</taxon>
        <taxon>Campylobacterota</taxon>
        <taxon>Epsilonproteobacteria</taxon>
        <taxon>Campylobacterales</taxon>
        <taxon>Sulfurimonadaceae</taxon>
        <taxon>Sulfurimonas</taxon>
    </lineage>
</organism>
<dbReference type="GO" id="GO:0015528">
    <property type="term" value="F:lactose:proton symporter activity"/>
    <property type="evidence" value="ECO:0007669"/>
    <property type="project" value="TreeGrafter"/>
</dbReference>
<evidence type="ECO:0000256" key="8">
    <source>
        <dbReference type="SAM" id="Phobius"/>
    </source>
</evidence>
<evidence type="ECO:0000259" key="9">
    <source>
        <dbReference type="Pfam" id="PF12832"/>
    </source>
</evidence>
<dbReference type="RefSeq" id="WP_194369947.1">
    <property type="nucleotide sequence ID" value="NZ_CP054492.1"/>
</dbReference>
<feature type="transmembrane region" description="Helical" evidence="8">
    <location>
        <begin position="37"/>
        <end position="56"/>
    </location>
</feature>
<evidence type="ECO:0000256" key="3">
    <source>
        <dbReference type="ARBA" id="ARBA00022475"/>
    </source>
</evidence>
<feature type="transmembrane region" description="Helical" evidence="8">
    <location>
        <begin position="68"/>
        <end position="84"/>
    </location>
</feature>
<feature type="transmembrane region" description="Helical" evidence="8">
    <location>
        <begin position="314"/>
        <end position="335"/>
    </location>
</feature>
<dbReference type="GO" id="GO:0030395">
    <property type="term" value="F:lactose binding"/>
    <property type="evidence" value="ECO:0007669"/>
    <property type="project" value="TreeGrafter"/>
</dbReference>
<evidence type="ECO:0000256" key="5">
    <source>
        <dbReference type="ARBA" id="ARBA00022692"/>
    </source>
</evidence>
<name>A0A7S7LVM7_9BACT</name>
<keyword evidence="7 8" id="KW-0472">Membrane</keyword>
<keyword evidence="4" id="KW-0997">Cell inner membrane</keyword>
<dbReference type="InterPro" id="IPR024989">
    <property type="entry name" value="MFS_assoc_dom"/>
</dbReference>
<feature type="transmembrane region" description="Helical" evidence="8">
    <location>
        <begin position="278"/>
        <end position="302"/>
    </location>
</feature>
<keyword evidence="6 8" id="KW-1133">Transmembrane helix</keyword>
<proteinExistence type="predicted"/>